<keyword evidence="1" id="KW-0812">Transmembrane</keyword>
<reference evidence="2" key="2">
    <citation type="submission" date="2013-10" db="EMBL/GenBank/DDBJ databases">
        <authorList>
            <person name="Aslett M."/>
        </authorList>
    </citation>
    <scope>NUCLEOTIDE SEQUENCE</scope>
    <source>
        <strain evidence="2">Houghton</strain>
    </source>
</reference>
<sequence length="349" mass="38270">MENEVSEAFLQVSSLFLGQATGHPVVRRHELNNRRHRSQKRAQLASLAATFSILALFFMWSVCTASRSREQAVGMTRRRLAGGDGGIDEEEESVLEGCLALEAELGIWRPEPPSTSHGDRSRRIAELVSFFSAAASEYEANQEVQSTQGEGPNIGGVSDVRQTDTGIAAVGWLRTLESGSGEPVLVRHALDLESSGDSASGTALQVKPRDWIEEKEDTEYAQRDLEECQWSLAAGCSSRIAEPSTAPSSASVHQPLRAIEKTPLSAKDRRYHPYVRLPVVEAGVVPHDFDPSGVFAPSSKSFPFTKSLHEMRQLFAKPTLNQQDVDILMDMARGLANNLWLKAASTLRQ</sequence>
<dbReference type="GeneID" id="25274826"/>
<evidence type="ECO:0000256" key="1">
    <source>
        <dbReference type="SAM" id="Phobius"/>
    </source>
</evidence>
<feature type="transmembrane region" description="Helical" evidence="1">
    <location>
        <begin position="44"/>
        <end position="62"/>
    </location>
</feature>
<keyword evidence="1" id="KW-0472">Membrane</keyword>
<dbReference type="AlphaFoldDB" id="U6GW25"/>
<evidence type="ECO:0000313" key="3">
    <source>
        <dbReference type="Proteomes" id="UP000018050"/>
    </source>
</evidence>
<feature type="non-terminal residue" evidence="2">
    <location>
        <position position="349"/>
    </location>
</feature>
<gene>
    <name evidence="2" type="ORF">EAH_00067560</name>
</gene>
<evidence type="ECO:0008006" key="4">
    <source>
        <dbReference type="Google" id="ProtNLM"/>
    </source>
</evidence>
<dbReference type="OrthoDB" id="347609at2759"/>
<evidence type="ECO:0000313" key="2">
    <source>
        <dbReference type="EMBL" id="CDI82749.1"/>
    </source>
</evidence>
<name>U6GW25_EIMAC</name>
<dbReference type="VEuPathDB" id="ToxoDB:EAH_00067560"/>
<accession>U6GW25</accession>
<dbReference type="EMBL" id="HG672739">
    <property type="protein sequence ID" value="CDI82749.1"/>
    <property type="molecule type" value="Genomic_DNA"/>
</dbReference>
<protein>
    <recommendedName>
        <fullName evidence="4">Transmembrane protein</fullName>
    </recommendedName>
</protein>
<keyword evidence="3" id="KW-1185">Reference proteome</keyword>
<keyword evidence="1" id="KW-1133">Transmembrane helix</keyword>
<dbReference type="RefSeq" id="XP_013247970.1">
    <property type="nucleotide sequence ID" value="XM_013392516.1"/>
</dbReference>
<reference evidence="2" key="1">
    <citation type="submission" date="2013-10" db="EMBL/GenBank/DDBJ databases">
        <title>Genomic analysis of the causative agents of coccidiosis in chickens.</title>
        <authorList>
            <person name="Reid A.J."/>
            <person name="Blake D."/>
            <person name="Billington K."/>
            <person name="Browne H."/>
            <person name="Dunn M."/>
            <person name="Hung S."/>
            <person name="Kawahara F."/>
            <person name="Miranda-Saavedra D."/>
            <person name="Mourier T."/>
            <person name="Nagra H."/>
            <person name="Otto T.D."/>
            <person name="Rawlings N."/>
            <person name="Sanchez A."/>
            <person name="Sanders M."/>
            <person name="Subramaniam C."/>
            <person name="Tay Y."/>
            <person name="Dear P."/>
            <person name="Doerig C."/>
            <person name="Gruber A."/>
            <person name="Parkinson J."/>
            <person name="Shirley M."/>
            <person name="Wan K.L."/>
            <person name="Berriman M."/>
            <person name="Tomley F."/>
            <person name="Pain A."/>
        </authorList>
    </citation>
    <scope>NUCLEOTIDE SEQUENCE</scope>
    <source>
        <strain evidence="2">Houghton</strain>
    </source>
</reference>
<organism evidence="2 3">
    <name type="scientific">Eimeria acervulina</name>
    <name type="common">Coccidian parasite</name>
    <dbReference type="NCBI Taxonomy" id="5801"/>
    <lineage>
        <taxon>Eukaryota</taxon>
        <taxon>Sar</taxon>
        <taxon>Alveolata</taxon>
        <taxon>Apicomplexa</taxon>
        <taxon>Conoidasida</taxon>
        <taxon>Coccidia</taxon>
        <taxon>Eucoccidiorida</taxon>
        <taxon>Eimeriorina</taxon>
        <taxon>Eimeriidae</taxon>
        <taxon>Eimeria</taxon>
    </lineage>
</organism>
<proteinExistence type="predicted"/>
<dbReference type="Proteomes" id="UP000018050">
    <property type="component" value="Unassembled WGS sequence"/>
</dbReference>